<protein>
    <submittedName>
        <fullName evidence="1">Uncharacterized protein</fullName>
    </submittedName>
</protein>
<gene>
    <name evidence="1" type="ORF">DFH05DRAFT_1461546</name>
</gene>
<comment type="caution">
    <text evidence="1">The sequence shown here is derived from an EMBL/GenBank/DDBJ whole genome shotgun (WGS) entry which is preliminary data.</text>
</comment>
<sequence length="107" mass="11873">MTGGVGRERRGPNRLEKQVTRQFKILQSERFFEKVGVAETTPAKSKKNHNSLALRPTKETNYSCAVGLESVAAELEVETPLDPDAFFAFLIGVTSQVTKMMKGVSRK</sequence>
<reference evidence="1 2" key="1">
    <citation type="journal article" date="2023" name="Proc. Natl. Acad. Sci. U.S.A.">
        <title>A global phylogenomic analysis of the shiitake genus Lentinula.</title>
        <authorList>
            <person name="Sierra-Patev S."/>
            <person name="Min B."/>
            <person name="Naranjo-Ortiz M."/>
            <person name="Looney B."/>
            <person name="Konkel Z."/>
            <person name="Slot J.C."/>
            <person name="Sakamoto Y."/>
            <person name="Steenwyk J.L."/>
            <person name="Rokas A."/>
            <person name="Carro J."/>
            <person name="Camarero S."/>
            <person name="Ferreira P."/>
            <person name="Molpeceres G."/>
            <person name="Ruiz-Duenas F.J."/>
            <person name="Serrano A."/>
            <person name="Henrissat B."/>
            <person name="Drula E."/>
            <person name="Hughes K.W."/>
            <person name="Mata J.L."/>
            <person name="Ishikawa N.K."/>
            <person name="Vargas-Isla R."/>
            <person name="Ushijima S."/>
            <person name="Smith C.A."/>
            <person name="Donoghue J."/>
            <person name="Ahrendt S."/>
            <person name="Andreopoulos W."/>
            <person name="He G."/>
            <person name="LaButti K."/>
            <person name="Lipzen A."/>
            <person name="Ng V."/>
            <person name="Riley R."/>
            <person name="Sandor L."/>
            <person name="Barry K."/>
            <person name="Martinez A.T."/>
            <person name="Xiao Y."/>
            <person name="Gibbons J.G."/>
            <person name="Terashima K."/>
            <person name="Grigoriev I.V."/>
            <person name="Hibbett D."/>
        </authorList>
    </citation>
    <scope>NUCLEOTIDE SEQUENCE [LARGE SCALE GENOMIC DNA]</scope>
    <source>
        <strain evidence="1 2">TFB7810</strain>
    </source>
</reference>
<evidence type="ECO:0000313" key="1">
    <source>
        <dbReference type="EMBL" id="KAJ3742441.1"/>
    </source>
</evidence>
<evidence type="ECO:0000313" key="2">
    <source>
        <dbReference type="Proteomes" id="UP001142393"/>
    </source>
</evidence>
<proteinExistence type="predicted"/>
<organism evidence="1 2">
    <name type="scientific">Lentinula detonsa</name>
    <dbReference type="NCBI Taxonomy" id="2804962"/>
    <lineage>
        <taxon>Eukaryota</taxon>
        <taxon>Fungi</taxon>
        <taxon>Dikarya</taxon>
        <taxon>Basidiomycota</taxon>
        <taxon>Agaricomycotina</taxon>
        <taxon>Agaricomycetes</taxon>
        <taxon>Agaricomycetidae</taxon>
        <taxon>Agaricales</taxon>
        <taxon>Marasmiineae</taxon>
        <taxon>Omphalotaceae</taxon>
        <taxon>Lentinula</taxon>
    </lineage>
</organism>
<name>A0A9W8NX09_9AGAR</name>
<keyword evidence="2" id="KW-1185">Reference proteome</keyword>
<dbReference type="EMBL" id="JANVFU010000010">
    <property type="protein sequence ID" value="KAJ3742441.1"/>
    <property type="molecule type" value="Genomic_DNA"/>
</dbReference>
<dbReference type="Proteomes" id="UP001142393">
    <property type="component" value="Unassembled WGS sequence"/>
</dbReference>
<dbReference type="AlphaFoldDB" id="A0A9W8NX09"/>
<accession>A0A9W8NX09</accession>